<dbReference type="Pfam" id="PF12770">
    <property type="entry name" value="CHAT"/>
    <property type="match status" value="1"/>
</dbReference>
<name>A0ABV4X4V3_9CYAN</name>
<feature type="transmembrane region" description="Helical" evidence="1">
    <location>
        <begin position="750"/>
        <end position="768"/>
    </location>
</feature>
<organism evidence="3 4">
    <name type="scientific">Floridaenema aerugineum BLCC-F46</name>
    <dbReference type="NCBI Taxonomy" id="3153654"/>
    <lineage>
        <taxon>Bacteria</taxon>
        <taxon>Bacillati</taxon>
        <taxon>Cyanobacteriota</taxon>
        <taxon>Cyanophyceae</taxon>
        <taxon>Oscillatoriophycideae</taxon>
        <taxon>Aerosakkonematales</taxon>
        <taxon>Aerosakkonemataceae</taxon>
        <taxon>Floridanema</taxon>
        <taxon>Floridanema aerugineum</taxon>
    </lineage>
</organism>
<dbReference type="Proteomes" id="UP001576774">
    <property type="component" value="Unassembled WGS sequence"/>
</dbReference>
<feature type="transmembrane region" description="Helical" evidence="1">
    <location>
        <begin position="774"/>
        <end position="794"/>
    </location>
</feature>
<dbReference type="EMBL" id="JBHFNQ010000101">
    <property type="protein sequence ID" value="MFB2877784.1"/>
    <property type="molecule type" value="Genomic_DNA"/>
</dbReference>
<feature type="transmembrane region" description="Helical" evidence="1">
    <location>
        <begin position="722"/>
        <end position="738"/>
    </location>
</feature>
<evidence type="ECO:0000313" key="3">
    <source>
        <dbReference type="EMBL" id="MFB2877784.1"/>
    </source>
</evidence>
<keyword evidence="4" id="KW-1185">Reference proteome</keyword>
<evidence type="ECO:0000256" key="1">
    <source>
        <dbReference type="SAM" id="Phobius"/>
    </source>
</evidence>
<protein>
    <submittedName>
        <fullName evidence="3">CHASE2 domain-containing protein</fullName>
    </submittedName>
</protein>
<keyword evidence="1" id="KW-1133">Transmembrane helix</keyword>
<dbReference type="InterPro" id="IPR024983">
    <property type="entry name" value="CHAT_dom"/>
</dbReference>
<keyword evidence="1" id="KW-0812">Transmembrane</keyword>
<sequence>MFYLRVQRIEHSCLFELFWGQGQRLSKTLPFPDLLTTLYQQWEQAYINFYKTINIPLNSEPETKDIWRGKAVASGSIAPRKIDWHGKLIEAETRLLYEFHCWLRNSELFEIYDRIAIASRAAGESETSIDLFITCTPIEVARLPWEAWEFSSESARVKKIRIARVPANIRHESAVHQVKQKRRYPRILVILGNDQKLNFQEDWKTIKQSLNRLAEIPDPIGLEPKKSIDDFKTKISQAIADEQGWDVLIFAGHGNETQMTGGELGIAPGVSIRVSEIAPQLAIARERGLQFALFNSCSGLSVAESLIDLGLSQVAVMREPIHNRVAQEFLIQFLKELANHNDVHQSLITACQHLKTEKNLTYPSAHLIPSLFRHPEDKPFQIKPPSWRQLVRQILPQRYQAVALTILVLISWQLPIQQWLLERRVLVQAIYRQATLRTQTNKSTPILLVKIDEESLEKEPQIRPISRTYLGRLIERLSGAKVIGVDYLLYPPTNDDTKLARSVENVAKRGTIFVFGASQDRLTQKWRYAPNAIANPNWSLSGSMTVRGLYYAELVSAFDSTQPLSYLLASIYQHCIDSSNNIKQDGCSLKSVQLHSLSSPSPLPRISPKFTTYLGYSLGQMWLHPIVDYSLPPDRVFTSISAKDLLERATPNSLDLSQKIVLIIPNYLTAGIDKEGEDNWSAPAAIKYWYNHPHQILTGGEYHAYLVNHFLNQRLVIPLPDLWLILLAALVGAGTVYLEQNRFLQRQKIVIVLIAGTVIYSLLSLELYISSAAIALPIFLPISTIWIYVLPRLLKQKS</sequence>
<dbReference type="InterPro" id="IPR007890">
    <property type="entry name" value="CHASE2"/>
</dbReference>
<comment type="caution">
    <text evidence="3">The sequence shown here is derived from an EMBL/GenBank/DDBJ whole genome shotgun (WGS) entry which is preliminary data.</text>
</comment>
<feature type="domain" description="CHASE2" evidence="2">
    <location>
        <begin position="419"/>
        <end position="739"/>
    </location>
</feature>
<reference evidence="3 4" key="1">
    <citation type="submission" date="2024-09" db="EMBL/GenBank/DDBJ databases">
        <title>Floridaenema gen nov. (Aerosakkonemataceae, Aerosakkonematales ord. nov., Cyanobacteria) from benthic tropical and subtropical fresh waters, with the description of four new species.</title>
        <authorList>
            <person name="Moretto J.A."/>
            <person name="Berthold D.E."/>
            <person name="Lefler F.W."/>
            <person name="Huang I.-S."/>
            <person name="Laughinghouse H. IV."/>
        </authorList>
    </citation>
    <scope>NUCLEOTIDE SEQUENCE [LARGE SCALE GENOMIC DNA]</scope>
    <source>
        <strain evidence="3 4">BLCC-F46</strain>
    </source>
</reference>
<keyword evidence="1" id="KW-0472">Membrane</keyword>
<dbReference type="SMART" id="SM01080">
    <property type="entry name" value="CHASE2"/>
    <property type="match status" value="1"/>
</dbReference>
<gene>
    <name evidence="3" type="ORF">ACE1CC_13095</name>
</gene>
<evidence type="ECO:0000259" key="2">
    <source>
        <dbReference type="SMART" id="SM01080"/>
    </source>
</evidence>
<accession>A0ABV4X4V3</accession>
<evidence type="ECO:0000313" key="4">
    <source>
        <dbReference type="Proteomes" id="UP001576774"/>
    </source>
</evidence>
<dbReference type="Pfam" id="PF05226">
    <property type="entry name" value="CHASE2"/>
    <property type="match status" value="1"/>
</dbReference>
<proteinExistence type="predicted"/>
<dbReference type="RefSeq" id="WP_413270877.1">
    <property type="nucleotide sequence ID" value="NZ_JBHFNQ010000101.1"/>
</dbReference>